<evidence type="ECO:0000313" key="13">
    <source>
        <dbReference type="EMBL" id="SMG34567.1"/>
    </source>
</evidence>
<comment type="subunit">
    <text evidence="11">Homooctamer.</text>
</comment>
<feature type="active site" description="Schiff-base intermediate with substrate" evidence="9">
    <location>
        <position position="258"/>
    </location>
</feature>
<dbReference type="PANTHER" id="PTHR11458">
    <property type="entry name" value="DELTA-AMINOLEVULINIC ACID DEHYDRATASE"/>
    <property type="match status" value="1"/>
</dbReference>
<dbReference type="STRING" id="561061.SAMN05660862_2414"/>
<reference evidence="13 14" key="1">
    <citation type="submission" date="2017-04" db="EMBL/GenBank/DDBJ databases">
        <authorList>
            <person name="Afonso C.L."/>
            <person name="Miller P.J."/>
            <person name="Scott M.A."/>
            <person name="Spackman E."/>
            <person name="Goraichik I."/>
            <person name="Dimitrov K.M."/>
            <person name="Suarez D.L."/>
            <person name="Swayne D.E."/>
        </authorList>
    </citation>
    <scope>NUCLEOTIDE SEQUENCE [LARGE SCALE GENOMIC DNA]</scope>
    <source>
        <strain evidence="13 14">DSM 22418</strain>
    </source>
</reference>
<dbReference type="GO" id="GO:0006782">
    <property type="term" value="P:protoporphyrinogen IX biosynthetic process"/>
    <property type="evidence" value="ECO:0007669"/>
    <property type="project" value="UniProtKB-UniPathway"/>
</dbReference>
<comment type="similarity">
    <text evidence="2 12">Belongs to the ALAD family.</text>
</comment>
<keyword evidence="10" id="KW-0479">Metal-binding</keyword>
<evidence type="ECO:0000313" key="14">
    <source>
        <dbReference type="Proteomes" id="UP000192980"/>
    </source>
</evidence>
<evidence type="ECO:0000256" key="8">
    <source>
        <dbReference type="ARBA" id="ARBA00047651"/>
    </source>
</evidence>
<dbReference type="PIRSF" id="PIRSF001415">
    <property type="entry name" value="Porphbilin_synth"/>
    <property type="match status" value="1"/>
</dbReference>
<evidence type="ECO:0000256" key="6">
    <source>
        <dbReference type="ARBA" id="ARBA00023239"/>
    </source>
</evidence>
<name>A0A1X7K109_9SPHI</name>
<evidence type="ECO:0000256" key="10">
    <source>
        <dbReference type="PIRSR" id="PIRSR001415-5"/>
    </source>
</evidence>
<dbReference type="PRINTS" id="PR00144">
    <property type="entry name" value="DALDHYDRTASE"/>
</dbReference>
<protein>
    <recommendedName>
        <fullName evidence="4 11">Delta-aminolevulinic acid dehydratase</fullName>
        <ecNumber evidence="3 11">4.2.1.24</ecNumber>
    </recommendedName>
</protein>
<dbReference type="EC" id="4.2.1.24" evidence="3 11"/>
<dbReference type="PANTHER" id="PTHR11458:SF0">
    <property type="entry name" value="DELTA-AMINOLEVULINIC ACID DEHYDRATASE"/>
    <property type="match status" value="1"/>
</dbReference>
<keyword evidence="10" id="KW-0460">Magnesium</keyword>
<proteinExistence type="inferred from homology"/>
<dbReference type="InterPro" id="IPR001731">
    <property type="entry name" value="ALAD"/>
</dbReference>
<gene>
    <name evidence="13" type="ORF">SAMN05660862_2414</name>
</gene>
<keyword evidence="7 11" id="KW-0627">Porphyrin biosynthesis</keyword>
<dbReference type="SMART" id="SM01004">
    <property type="entry name" value="ALAD"/>
    <property type="match status" value="1"/>
</dbReference>
<dbReference type="AlphaFoldDB" id="A0A1X7K109"/>
<evidence type="ECO:0000256" key="9">
    <source>
        <dbReference type="PIRSR" id="PIRSR001415-1"/>
    </source>
</evidence>
<dbReference type="GO" id="GO:0008270">
    <property type="term" value="F:zinc ion binding"/>
    <property type="evidence" value="ECO:0007669"/>
    <property type="project" value="TreeGrafter"/>
</dbReference>
<evidence type="ECO:0000256" key="5">
    <source>
        <dbReference type="ARBA" id="ARBA00023133"/>
    </source>
</evidence>
<dbReference type="CDD" id="cd04823">
    <property type="entry name" value="ALAD_PBGS_aspartate_rich"/>
    <property type="match status" value="1"/>
</dbReference>
<dbReference type="SUPFAM" id="SSF51569">
    <property type="entry name" value="Aldolase"/>
    <property type="match status" value="1"/>
</dbReference>
<dbReference type="PROSITE" id="PS00169">
    <property type="entry name" value="D_ALA_DEHYDRATASE"/>
    <property type="match status" value="1"/>
</dbReference>
<keyword evidence="5" id="KW-0350">Heme biosynthesis</keyword>
<evidence type="ECO:0000256" key="7">
    <source>
        <dbReference type="ARBA" id="ARBA00023244"/>
    </source>
</evidence>
<comment type="pathway">
    <text evidence="1">Porphyrin-containing compound metabolism; protoporphyrin-IX biosynthesis; coproporphyrinogen-III from 5-aminolevulinate: step 1/4.</text>
</comment>
<feature type="binding site" evidence="10">
    <location>
        <position position="243"/>
    </location>
    <ligand>
        <name>Mg(2+)</name>
        <dbReference type="ChEBI" id="CHEBI:18420"/>
    </ligand>
</feature>
<dbReference type="Proteomes" id="UP000192980">
    <property type="component" value="Unassembled WGS sequence"/>
</dbReference>
<evidence type="ECO:0000256" key="2">
    <source>
        <dbReference type="ARBA" id="ARBA00008055"/>
    </source>
</evidence>
<dbReference type="FunFam" id="3.20.20.70:FF:000019">
    <property type="entry name" value="Delta-aminolevulinic acid dehydratase"/>
    <property type="match status" value="1"/>
</dbReference>
<dbReference type="GO" id="GO:0005829">
    <property type="term" value="C:cytosol"/>
    <property type="evidence" value="ECO:0007669"/>
    <property type="project" value="TreeGrafter"/>
</dbReference>
<dbReference type="NCBIfam" id="NF006762">
    <property type="entry name" value="PRK09283.1"/>
    <property type="match status" value="1"/>
</dbReference>
<keyword evidence="14" id="KW-1185">Reference proteome</keyword>
<sequence>MPLLNITNFQIMLQRPRRNRKSAVIRDMVQENHLSAAHLIFPLFIVEGQNQKTEVSSMPGIFRYSIDNLLREVESCLNLGLRAFDLFPNIEDSLKDKYATISYQQGNLYLRAIEEVKKNFPEACVVTDVAMDPYSSDGHDGIVENGEILNDETLAILGKMALAHAQAGADIIAPSDMMDGRIGYIREVLDQNGFTNVSLMSYTAKYASAFYGPFRDALNSAPKAGDKKSYQMNPANSREALIEAQLDMEEGADFLMVKPGLPYLDIIKLLHDNFDLPIAAYNVSGEYAMLKAAIQNGWLNEERAIMETLLSFRRAGATSILTYHAKEVLEKGWLK</sequence>
<evidence type="ECO:0000256" key="4">
    <source>
        <dbReference type="ARBA" id="ARBA00020771"/>
    </source>
</evidence>
<evidence type="ECO:0000256" key="12">
    <source>
        <dbReference type="RuleBase" id="RU004161"/>
    </source>
</evidence>
<evidence type="ECO:0000256" key="3">
    <source>
        <dbReference type="ARBA" id="ARBA00012053"/>
    </source>
</evidence>
<feature type="active site" description="Schiff-base intermediate with substrate" evidence="9">
    <location>
        <position position="205"/>
    </location>
</feature>
<evidence type="ECO:0000256" key="1">
    <source>
        <dbReference type="ARBA" id="ARBA00004694"/>
    </source>
</evidence>
<dbReference type="InterPro" id="IPR030656">
    <property type="entry name" value="ALAD_AS"/>
</dbReference>
<accession>A0A1X7K109</accession>
<dbReference type="EMBL" id="FXAU01000004">
    <property type="protein sequence ID" value="SMG34567.1"/>
    <property type="molecule type" value="Genomic_DNA"/>
</dbReference>
<dbReference type="GO" id="GO:0004655">
    <property type="term" value="F:porphobilinogen synthase activity"/>
    <property type="evidence" value="ECO:0007669"/>
    <property type="project" value="UniProtKB-EC"/>
</dbReference>
<dbReference type="Pfam" id="PF00490">
    <property type="entry name" value="ALAD"/>
    <property type="match status" value="1"/>
</dbReference>
<dbReference type="UniPathway" id="UPA00251">
    <property type="reaction ID" value="UER00318"/>
</dbReference>
<keyword evidence="6 11" id="KW-0456">Lyase</keyword>
<dbReference type="InterPro" id="IPR013785">
    <property type="entry name" value="Aldolase_TIM"/>
</dbReference>
<dbReference type="Gene3D" id="3.20.20.70">
    <property type="entry name" value="Aldolase class I"/>
    <property type="match status" value="1"/>
</dbReference>
<organism evidence="13 14">
    <name type="scientific">Sphingobacterium psychroaquaticum</name>
    <dbReference type="NCBI Taxonomy" id="561061"/>
    <lineage>
        <taxon>Bacteria</taxon>
        <taxon>Pseudomonadati</taxon>
        <taxon>Bacteroidota</taxon>
        <taxon>Sphingobacteriia</taxon>
        <taxon>Sphingobacteriales</taxon>
        <taxon>Sphingobacteriaceae</taxon>
        <taxon>Sphingobacterium</taxon>
    </lineage>
</organism>
<evidence type="ECO:0000256" key="11">
    <source>
        <dbReference type="RuleBase" id="RU000515"/>
    </source>
</evidence>
<comment type="catalytic activity">
    <reaction evidence="8 11">
        <text>2 5-aminolevulinate = porphobilinogen + 2 H2O + H(+)</text>
        <dbReference type="Rhea" id="RHEA:24064"/>
        <dbReference type="ChEBI" id="CHEBI:15377"/>
        <dbReference type="ChEBI" id="CHEBI:15378"/>
        <dbReference type="ChEBI" id="CHEBI:58126"/>
        <dbReference type="ChEBI" id="CHEBI:356416"/>
        <dbReference type="EC" id="4.2.1.24"/>
    </reaction>
</comment>